<evidence type="ECO:0000256" key="1">
    <source>
        <dbReference type="SAM" id="Phobius"/>
    </source>
</evidence>
<keyword evidence="1" id="KW-0812">Transmembrane</keyword>
<reference evidence="2 3" key="1">
    <citation type="submission" date="2010-10" db="EMBL/GenBank/DDBJ databases">
        <title>Complete sequence of Frankia sp. EuI1c.</title>
        <authorList>
            <consortium name="US DOE Joint Genome Institute"/>
            <person name="Lucas S."/>
            <person name="Copeland A."/>
            <person name="Lapidus A."/>
            <person name="Cheng J.-F."/>
            <person name="Bruce D."/>
            <person name="Goodwin L."/>
            <person name="Pitluck S."/>
            <person name="Chertkov O."/>
            <person name="Detter J.C."/>
            <person name="Han C."/>
            <person name="Tapia R."/>
            <person name="Land M."/>
            <person name="Hauser L."/>
            <person name="Jeffries C."/>
            <person name="Kyrpides N."/>
            <person name="Ivanova N."/>
            <person name="Mikhailova N."/>
            <person name="Beauchemin N."/>
            <person name="Sen A."/>
            <person name="Sur S.A."/>
            <person name="Gtari M."/>
            <person name="Wall L."/>
            <person name="Tisa L."/>
            <person name="Woyke T."/>
        </authorList>
    </citation>
    <scope>NUCLEOTIDE SEQUENCE [LARGE SCALE GENOMIC DNA]</scope>
    <source>
        <strain evidence="3">DSM 45817 / CECT 9037 / EuI1c</strain>
    </source>
</reference>
<dbReference type="AlphaFoldDB" id="E3IX70"/>
<organism evidence="2 3">
    <name type="scientific">Pseudofrankia inefficax (strain DSM 45817 / CECT 9037 / DDB 130130 / EuI1c)</name>
    <name type="common">Frankia inefficax</name>
    <dbReference type="NCBI Taxonomy" id="298654"/>
    <lineage>
        <taxon>Bacteria</taxon>
        <taxon>Bacillati</taxon>
        <taxon>Actinomycetota</taxon>
        <taxon>Actinomycetes</taxon>
        <taxon>Frankiales</taxon>
        <taxon>Frankiaceae</taxon>
        <taxon>Pseudofrankia</taxon>
    </lineage>
</organism>
<accession>E3IX70</accession>
<name>E3IX70_PSEI1</name>
<feature type="transmembrane region" description="Helical" evidence="1">
    <location>
        <begin position="12"/>
        <end position="31"/>
    </location>
</feature>
<dbReference type="STRING" id="298654.FraEuI1c_5858"/>
<dbReference type="Proteomes" id="UP000002484">
    <property type="component" value="Chromosome"/>
</dbReference>
<keyword evidence="1" id="KW-0472">Membrane</keyword>
<dbReference type="KEGG" id="fri:FraEuI1c_5858"/>
<protein>
    <submittedName>
        <fullName evidence="2">Uncharacterized protein</fullName>
    </submittedName>
</protein>
<proteinExistence type="predicted"/>
<dbReference type="HOGENOM" id="CLU_201760_0_0_11"/>
<gene>
    <name evidence="2" type="ordered locus">FraEuI1c_5858</name>
</gene>
<evidence type="ECO:0000313" key="2">
    <source>
        <dbReference type="EMBL" id="ADP83842.1"/>
    </source>
</evidence>
<sequence>MVACDRDCVHGNYAGVFLVVVGGALFALLVMGRRAGRSLARDVWGRMRLLRWIGVAIVIVVALTLAGVIPGR</sequence>
<dbReference type="EMBL" id="CP002299">
    <property type="protein sequence ID" value="ADP83842.1"/>
    <property type="molecule type" value="Genomic_DNA"/>
</dbReference>
<dbReference type="InParanoid" id="E3IX70"/>
<feature type="transmembrane region" description="Helical" evidence="1">
    <location>
        <begin position="52"/>
        <end position="69"/>
    </location>
</feature>
<evidence type="ECO:0000313" key="3">
    <source>
        <dbReference type="Proteomes" id="UP000002484"/>
    </source>
</evidence>
<keyword evidence="1" id="KW-1133">Transmembrane helix</keyword>
<keyword evidence="3" id="KW-1185">Reference proteome</keyword>